<dbReference type="Proteomes" id="UP000039021">
    <property type="component" value="Unassembled WGS sequence"/>
</dbReference>
<feature type="region of interest" description="Disordered" evidence="1">
    <location>
        <begin position="1"/>
        <end position="91"/>
    </location>
</feature>
<evidence type="ECO:0000256" key="1">
    <source>
        <dbReference type="SAM" id="MobiDB-lite"/>
    </source>
</evidence>
<feature type="compositionally biased region" description="Polar residues" evidence="1">
    <location>
        <begin position="1"/>
        <end position="12"/>
    </location>
</feature>
<proteinExistence type="predicted"/>
<feature type="compositionally biased region" description="Low complexity" evidence="1">
    <location>
        <begin position="46"/>
        <end position="56"/>
    </location>
</feature>
<accession>A0A916LFT5</accession>
<sequence>MTPAGNSSSSSRENTRMPITLPDSPCGTFSEVSRTSRAFSPKMARSSRSSGVSSVSPFGVTLPTRMSPSRTSAPMRTMPRSSRSASTSSEMFGMSRVISSAPSLVSRASISCSSMWIEVSTSSSTRRLDRMIASS</sequence>
<feature type="compositionally biased region" description="Low complexity" evidence="1">
    <location>
        <begin position="72"/>
        <end position="89"/>
    </location>
</feature>
<comment type="caution">
    <text evidence="2">The sequence shown here is derived from an EMBL/GenBank/DDBJ whole genome shotgun (WGS) entry which is preliminary data.</text>
</comment>
<gene>
    <name evidence="2" type="ORF">ERS007739_04665</name>
</gene>
<dbReference type="EMBL" id="CSBK01003052">
    <property type="protein sequence ID" value="CPA53009.1"/>
    <property type="molecule type" value="Genomic_DNA"/>
</dbReference>
<evidence type="ECO:0000313" key="2">
    <source>
        <dbReference type="EMBL" id="CPA53009.1"/>
    </source>
</evidence>
<organism evidence="2 3">
    <name type="scientific">Mycobacterium tuberculosis</name>
    <dbReference type="NCBI Taxonomy" id="1773"/>
    <lineage>
        <taxon>Bacteria</taxon>
        <taxon>Bacillati</taxon>
        <taxon>Actinomycetota</taxon>
        <taxon>Actinomycetes</taxon>
        <taxon>Mycobacteriales</taxon>
        <taxon>Mycobacteriaceae</taxon>
        <taxon>Mycobacterium</taxon>
        <taxon>Mycobacterium tuberculosis complex</taxon>
    </lineage>
</organism>
<reference evidence="3" key="1">
    <citation type="submission" date="2015-03" db="EMBL/GenBank/DDBJ databases">
        <authorList>
            <consortium name="Pathogen Informatics"/>
        </authorList>
    </citation>
    <scope>NUCLEOTIDE SEQUENCE [LARGE SCALE GENOMIC DNA]</scope>
    <source>
        <strain evidence="3">N09902308</strain>
    </source>
</reference>
<protein>
    <submittedName>
        <fullName evidence="2">Uncharacterized protein</fullName>
    </submittedName>
</protein>
<evidence type="ECO:0000313" key="3">
    <source>
        <dbReference type="Proteomes" id="UP000039021"/>
    </source>
</evidence>
<dbReference type="AlphaFoldDB" id="A0A916LFT5"/>
<name>A0A916LFT5_MYCTX</name>